<dbReference type="EMBL" id="JAWNGG020000010">
    <property type="protein sequence ID" value="KAK9309656.1"/>
    <property type="molecule type" value="Genomic_DNA"/>
</dbReference>
<keyword evidence="3" id="KW-1185">Reference proteome</keyword>
<name>A0AAW1AKT7_9HYME</name>
<comment type="caution">
    <text evidence="2">The sequence shown here is derived from an EMBL/GenBank/DDBJ whole genome shotgun (WGS) entry which is preliminary data.</text>
</comment>
<proteinExistence type="predicted"/>
<feature type="compositionally biased region" description="Basic and acidic residues" evidence="1">
    <location>
        <begin position="91"/>
        <end position="118"/>
    </location>
</feature>
<organism evidence="2 3">
    <name type="scientific">Tetragonisca angustula</name>
    <dbReference type="NCBI Taxonomy" id="166442"/>
    <lineage>
        <taxon>Eukaryota</taxon>
        <taxon>Metazoa</taxon>
        <taxon>Ecdysozoa</taxon>
        <taxon>Arthropoda</taxon>
        <taxon>Hexapoda</taxon>
        <taxon>Insecta</taxon>
        <taxon>Pterygota</taxon>
        <taxon>Neoptera</taxon>
        <taxon>Endopterygota</taxon>
        <taxon>Hymenoptera</taxon>
        <taxon>Apocrita</taxon>
        <taxon>Aculeata</taxon>
        <taxon>Apoidea</taxon>
        <taxon>Anthophila</taxon>
        <taxon>Apidae</taxon>
        <taxon>Tetragonisca</taxon>
    </lineage>
</organism>
<evidence type="ECO:0000313" key="3">
    <source>
        <dbReference type="Proteomes" id="UP001432146"/>
    </source>
</evidence>
<protein>
    <submittedName>
        <fullName evidence="2">Uncharacterized protein</fullName>
    </submittedName>
</protein>
<feature type="region of interest" description="Disordered" evidence="1">
    <location>
        <begin position="84"/>
        <end position="118"/>
    </location>
</feature>
<reference evidence="2 3" key="1">
    <citation type="submission" date="2024-05" db="EMBL/GenBank/DDBJ databases">
        <title>The nuclear and mitochondrial genome assemblies of Tetragonisca angustula (Apidae: Meliponini), a tiny yet remarkable pollinator in the Neotropics.</title>
        <authorList>
            <person name="Ferrari R."/>
            <person name="Ricardo P.C."/>
            <person name="Dias F.C."/>
            <person name="Araujo N.S."/>
            <person name="Soares D.O."/>
            <person name="Zhou Q.-S."/>
            <person name="Zhu C.-D."/>
            <person name="Coutinho L."/>
            <person name="Airas M.C."/>
            <person name="Batista T.M."/>
        </authorList>
    </citation>
    <scope>NUCLEOTIDE SEQUENCE [LARGE SCALE GENOMIC DNA]</scope>
    <source>
        <strain evidence="2">ASF017062</strain>
        <tissue evidence="2">Abdomen</tissue>
    </source>
</reference>
<dbReference type="AlphaFoldDB" id="A0AAW1AKT7"/>
<sequence length="144" mass="15980">MISGDRVVNRAVEDPFEERVPVGLHLASTTQKATAVDRNNVYTTASCGVLLHCRCGELTRVDPGKVGPTDSLVRISREMDDVSAGNCAKAVEQRAGGREEEKKRRREGNSEEESARMEWKSVLSETSRFQFGRASIRDITRSPK</sequence>
<accession>A0AAW1AKT7</accession>
<evidence type="ECO:0000313" key="2">
    <source>
        <dbReference type="EMBL" id="KAK9309656.1"/>
    </source>
</evidence>
<evidence type="ECO:0000256" key="1">
    <source>
        <dbReference type="SAM" id="MobiDB-lite"/>
    </source>
</evidence>
<dbReference type="Proteomes" id="UP001432146">
    <property type="component" value="Unassembled WGS sequence"/>
</dbReference>
<gene>
    <name evidence="2" type="ORF">QLX08_000857</name>
</gene>